<dbReference type="AlphaFoldDB" id="A0A1D1Z1Y5"/>
<keyword evidence="1" id="KW-0862">Zinc</keyword>
<evidence type="ECO:0000259" key="4">
    <source>
        <dbReference type="PROSITE" id="PS50157"/>
    </source>
</evidence>
<evidence type="ECO:0000256" key="3">
    <source>
        <dbReference type="SAM" id="SignalP"/>
    </source>
</evidence>
<organism evidence="5">
    <name type="scientific">Anthurium amnicola</name>
    <dbReference type="NCBI Taxonomy" id="1678845"/>
    <lineage>
        <taxon>Eukaryota</taxon>
        <taxon>Viridiplantae</taxon>
        <taxon>Streptophyta</taxon>
        <taxon>Embryophyta</taxon>
        <taxon>Tracheophyta</taxon>
        <taxon>Spermatophyta</taxon>
        <taxon>Magnoliopsida</taxon>
        <taxon>Liliopsida</taxon>
        <taxon>Araceae</taxon>
        <taxon>Pothoideae</taxon>
        <taxon>Potheae</taxon>
        <taxon>Anthurium</taxon>
    </lineage>
</organism>
<keyword evidence="1" id="KW-0863">Zinc-finger</keyword>
<sequence>MAELRSFLAGIRTLFLLSLFHLGCIFFSTTTPPPAAAASSSSSNQQPLPAPKRRKISPLLSHHQPHRCCCSSSSINNTGSKTTPTSSSLSIRSYLRRLFLCFSCPGQRQRPLATEEEEEGAAHLDVDVGDPDHPKMTRPPHSSVAPAQPTAVMKRPSSFPSREDVFPCAACGEVFGKTQLLELHQATRHALSELPDGHSGGNIVRIIFQTGWKKKRKGDQVAVAEAPSVHRILKIHNSPKALARFEDYRDTVRSRAAARWESRPGDEERCLADGNERLRFYCATFTCGLGTDKGTCGGPFCVACGIVRHGFSGKDADGIATHGTGWGAHGSLPEELEREFEFMHVRRAMLVCRVVAGRVALGKPAGDDHHDLLPGGVYDSVVSASEDDELVVFNPRAVLPCFLIVYTLLLLS</sequence>
<evidence type="ECO:0000256" key="2">
    <source>
        <dbReference type="SAM" id="MobiDB-lite"/>
    </source>
</evidence>
<dbReference type="PANTHER" id="PTHR31681:SF104">
    <property type="entry name" value="OS03G0264600 PROTEIN"/>
    <property type="match status" value="1"/>
</dbReference>
<feature type="signal peptide" evidence="3">
    <location>
        <begin position="1"/>
        <end position="37"/>
    </location>
</feature>
<feature type="chain" id="PRO_5008900661" evidence="3">
    <location>
        <begin position="38"/>
        <end position="412"/>
    </location>
</feature>
<dbReference type="Gene3D" id="3.90.228.10">
    <property type="match status" value="1"/>
</dbReference>
<dbReference type="SUPFAM" id="SSF56399">
    <property type="entry name" value="ADP-ribosylation"/>
    <property type="match status" value="1"/>
</dbReference>
<dbReference type="EMBL" id="GDJX01007052">
    <property type="protein sequence ID" value="JAT60884.1"/>
    <property type="molecule type" value="Transcribed_RNA"/>
</dbReference>
<name>A0A1D1Z1Y5_9ARAE</name>
<keyword evidence="3" id="KW-0732">Signal</keyword>
<dbReference type="PANTHER" id="PTHR31681">
    <property type="entry name" value="C2H2-LIKE ZINC FINGER PROTEIN"/>
    <property type="match status" value="1"/>
</dbReference>
<protein>
    <submittedName>
        <fullName evidence="5">Gastrula zinc finger protein xFG20-1</fullName>
    </submittedName>
</protein>
<dbReference type="GO" id="GO:0008270">
    <property type="term" value="F:zinc ion binding"/>
    <property type="evidence" value="ECO:0007669"/>
    <property type="project" value="UniProtKB-KW"/>
</dbReference>
<keyword evidence="1" id="KW-0479">Metal-binding</keyword>
<dbReference type="InterPro" id="IPR013087">
    <property type="entry name" value="Znf_C2H2_type"/>
</dbReference>
<proteinExistence type="predicted"/>
<evidence type="ECO:0000313" key="5">
    <source>
        <dbReference type="EMBL" id="JAT60884.1"/>
    </source>
</evidence>
<dbReference type="PROSITE" id="PS50157">
    <property type="entry name" value="ZINC_FINGER_C2H2_2"/>
    <property type="match status" value="1"/>
</dbReference>
<dbReference type="PROSITE" id="PS00028">
    <property type="entry name" value="ZINC_FINGER_C2H2_1"/>
    <property type="match status" value="1"/>
</dbReference>
<accession>A0A1D1Z1Y5</accession>
<feature type="domain" description="C2H2-type" evidence="4">
    <location>
        <begin position="166"/>
        <end position="194"/>
    </location>
</feature>
<reference evidence="5" key="1">
    <citation type="submission" date="2015-07" db="EMBL/GenBank/DDBJ databases">
        <title>Transcriptome Assembly of Anthurium amnicola.</title>
        <authorList>
            <person name="Suzuki J."/>
        </authorList>
    </citation>
    <scope>NUCLEOTIDE SEQUENCE</scope>
</reference>
<feature type="region of interest" description="Disordered" evidence="2">
    <location>
        <begin position="135"/>
        <end position="158"/>
    </location>
</feature>
<gene>
    <name evidence="5" type="primary">ZG20_1</name>
    <name evidence="5" type="ORF">g.73813</name>
</gene>
<evidence type="ECO:0000256" key="1">
    <source>
        <dbReference type="PROSITE-ProRule" id="PRU00042"/>
    </source>
</evidence>